<evidence type="ECO:0008006" key="5">
    <source>
        <dbReference type="Google" id="ProtNLM"/>
    </source>
</evidence>
<evidence type="ECO:0000256" key="1">
    <source>
        <dbReference type="ARBA" id="ARBA00007613"/>
    </source>
</evidence>
<sequence length="436" mass="49979">MLHKKKAILKRISITAALLFLFFGKIHAQQQLSDTISLSRAEAETIFLQKNLKLISEKLSIDQAEAQVIQAKLWPNPTLEVSEVNLWTNGGAEQLPPIYKNFGKTSEITASLEQLIVTAGKRKKLVAMEKVAKEMSVQYFEDFLRNLKIEFRNNLTRLQYLQEEQKIYNRQLTSIQKLLGAYTNQLKQGNISKSEYIRLKASELEFVKELSDLQKENNEIQKELKVLMALPATSIIKMTAEGFVPDIQKIENINLANLTASALQNRPDVKASILEQAYSANKYKYELAQKTPDVTLQASYDRGGNIMRDFIGFGFSMDLPFFNRNQGNIKIAKIDIEKSNLQAQEKNLQAQSEVIQSYQNLVVAEKLYKSVDATYESDLDKLLESHLKNFAQRNTSMLEYLDYVEAYLQNKKIILDSKKELNQHYEELQFAIGKEL</sequence>
<protein>
    <recommendedName>
        <fullName evidence="5">Transporter</fullName>
    </recommendedName>
</protein>
<dbReference type="InterPro" id="IPR010131">
    <property type="entry name" value="MdtP/NodT-like"/>
</dbReference>
<reference evidence="3 4" key="1">
    <citation type="submission" date="2017-04" db="EMBL/GenBank/DDBJ databases">
        <title>Complete genome sequence of Flavobacterium kingsejong AJ004.</title>
        <authorList>
            <person name="Lee P.C."/>
        </authorList>
    </citation>
    <scope>NUCLEOTIDE SEQUENCE [LARGE SCALE GENOMIC DNA]</scope>
    <source>
        <strain evidence="3 4">AJ004</strain>
    </source>
</reference>
<dbReference type="EMBL" id="CP020919">
    <property type="protein sequence ID" value="AWG26209.1"/>
    <property type="molecule type" value="Genomic_DNA"/>
</dbReference>
<dbReference type="KEGG" id="fki:FK004_13710"/>
<comment type="similarity">
    <text evidence="1">Belongs to the outer membrane factor (OMF) (TC 1.B.17) family.</text>
</comment>
<feature type="coiled-coil region" evidence="2">
    <location>
        <begin position="331"/>
        <end position="361"/>
    </location>
</feature>
<dbReference type="PANTHER" id="PTHR30203">
    <property type="entry name" value="OUTER MEMBRANE CATION EFFLUX PROTEIN"/>
    <property type="match status" value="1"/>
</dbReference>
<evidence type="ECO:0000313" key="3">
    <source>
        <dbReference type="EMBL" id="AWG26209.1"/>
    </source>
</evidence>
<dbReference type="SUPFAM" id="SSF56954">
    <property type="entry name" value="Outer membrane efflux proteins (OEP)"/>
    <property type="match status" value="1"/>
</dbReference>
<evidence type="ECO:0000256" key="2">
    <source>
        <dbReference type="SAM" id="Coils"/>
    </source>
</evidence>
<keyword evidence="4" id="KW-1185">Reference proteome</keyword>
<dbReference type="InterPro" id="IPR003423">
    <property type="entry name" value="OMP_efflux"/>
</dbReference>
<dbReference type="AlphaFoldDB" id="A0A2S1LR56"/>
<dbReference type="Gene3D" id="1.20.1600.10">
    <property type="entry name" value="Outer membrane efflux proteins (OEP)"/>
    <property type="match status" value="1"/>
</dbReference>
<dbReference type="Pfam" id="PF02321">
    <property type="entry name" value="OEP"/>
    <property type="match status" value="2"/>
</dbReference>
<proteinExistence type="inferred from homology"/>
<evidence type="ECO:0000313" key="4">
    <source>
        <dbReference type="Proteomes" id="UP000244677"/>
    </source>
</evidence>
<accession>A0A2S1LR56</accession>
<dbReference type="Proteomes" id="UP000244677">
    <property type="component" value="Chromosome"/>
</dbReference>
<keyword evidence="2" id="KW-0175">Coiled coil</keyword>
<dbReference type="GO" id="GO:0015562">
    <property type="term" value="F:efflux transmembrane transporter activity"/>
    <property type="evidence" value="ECO:0007669"/>
    <property type="project" value="InterPro"/>
</dbReference>
<dbReference type="PANTHER" id="PTHR30203:SF23">
    <property type="entry name" value="OUTER MEMBRANE EFFLUX PROTEIN"/>
    <property type="match status" value="1"/>
</dbReference>
<organism evidence="3 4">
    <name type="scientific">Flavobacterium kingsejongi</name>
    <dbReference type="NCBI Taxonomy" id="1678728"/>
    <lineage>
        <taxon>Bacteria</taxon>
        <taxon>Pseudomonadati</taxon>
        <taxon>Bacteroidota</taxon>
        <taxon>Flavobacteriia</taxon>
        <taxon>Flavobacteriales</taxon>
        <taxon>Flavobacteriaceae</taxon>
        <taxon>Flavobacterium</taxon>
    </lineage>
</organism>
<name>A0A2S1LR56_9FLAO</name>
<gene>
    <name evidence="3" type="ORF">FK004_13710</name>
</gene>
<feature type="coiled-coil region" evidence="2">
    <location>
        <begin position="203"/>
        <end position="230"/>
    </location>
</feature>